<organism evidence="1 2">
    <name type="scientific">Enterobacter soli</name>
    <dbReference type="NCBI Taxonomy" id="885040"/>
    <lineage>
        <taxon>Bacteria</taxon>
        <taxon>Pseudomonadati</taxon>
        <taxon>Pseudomonadota</taxon>
        <taxon>Gammaproteobacteria</taxon>
        <taxon>Enterobacterales</taxon>
        <taxon>Enterobacteriaceae</taxon>
        <taxon>Enterobacter</taxon>
    </lineage>
</organism>
<dbReference type="EMBL" id="JAVDKS010000007">
    <property type="protein sequence ID" value="MDQ2257841.1"/>
    <property type="molecule type" value="Genomic_DNA"/>
</dbReference>
<evidence type="ECO:0000313" key="2">
    <source>
        <dbReference type="Proteomes" id="UP001225042"/>
    </source>
</evidence>
<proteinExistence type="predicted"/>
<gene>
    <name evidence="1" type="ORF">RBJ67_17060</name>
</gene>
<keyword evidence="2" id="KW-1185">Reference proteome</keyword>
<dbReference type="RefSeq" id="WP_306682224.1">
    <property type="nucleotide sequence ID" value="NZ_JAVDKR010000001.1"/>
</dbReference>
<reference evidence="1 2" key="1">
    <citation type="submission" date="2023-08" db="EMBL/GenBank/DDBJ databases">
        <authorList>
            <person name="Dale J."/>
        </authorList>
    </citation>
    <scope>NUCLEOTIDE SEQUENCE [LARGE SCALE GENOMIC DNA]</scope>
    <source>
        <strain evidence="1 2">2023EL-00788</strain>
    </source>
</reference>
<dbReference type="Proteomes" id="UP001225042">
    <property type="component" value="Unassembled WGS sequence"/>
</dbReference>
<accession>A0AAW8H9V8</accession>
<evidence type="ECO:0000313" key="1">
    <source>
        <dbReference type="EMBL" id="MDQ2257841.1"/>
    </source>
</evidence>
<comment type="caution">
    <text evidence="1">The sequence shown here is derived from an EMBL/GenBank/DDBJ whole genome shotgun (WGS) entry which is preliminary data.</text>
</comment>
<protein>
    <submittedName>
        <fullName evidence="1">Uncharacterized protein</fullName>
    </submittedName>
</protein>
<dbReference type="AlphaFoldDB" id="A0AAW8H9V8"/>
<name>A0AAW8H9V8_9ENTR</name>
<sequence>MQMPELDNLYSSTNLKTRAIWRESIDPGNPIQAYYAPQKFALATGFQPQMSGPIKALFSELQSLTRNDGLVDLQPVSGFHFTFVPLTLPLYEENEPLPAKIDRLVGAWSPFEGQTITIRDLRLVALPGQLLLAGIPENPAVALRQTFCEQILNSPWKDELLLRHAKTPLPAPFWHTTLLRYGAERLPESLRSFFLERESQQYGEVAGKLKLVRINYNWTRCYPVTLAVGGVD</sequence>